<dbReference type="PANTHER" id="PTHR11926">
    <property type="entry name" value="GLUCOSYL/GLUCURONOSYL TRANSFERASES"/>
    <property type="match status" value="1"/>
</dbReference>
<dbReference type="GO" id="GO:0080043">
    <property type="term" value="F:quercetin 3-O-glucosyltransferase activity"/>
    <property type="evidence" value="ECO:0007669"/>
    <property type="project" value="TreeGrafter"/>
</dbReference>
<keyword evidence="3 5" id="KW-0808">Transferase</keyword>
<proteinExistence type="evidence at transcript level"/>
<dbReference type="Pfam" id="PF00201">
    <property type="entry name" value="UDPGT"/>
    <property type="match status" value="1"/>
</dbReference>
<dbReference type="EMBL" id="MF471456">
    <property type="protein sequence ID" value="AUR26625.1"/>
    <property type="molecule type" value="mRNA"/>
</dbReference>
<keyword evidence="4" id="KW-0414">Isoprene biosynthesis</keyword>
<comment type="pathway">
    <text evidence="1">Secondary metabolite biosynthesis; terpenoid biosynthesis.</text>
</comment>
<dbReference type="CDD" id="cd03784">
    <property type="entry name" value="GT1_Gtf-like"/>
    <property type="match status" value="1"/>
</dbReference>
<accession>A0A2I7M6E5</accession>
<evidence type="ECO:0000256" key="2">
    <source>
        <dbReference type="ARBA" id="ARBA00009995"/>
    </source>
</evidence>
<dbReference type="AlphaFoldDB" id="A0A2I7M6E5"/>
<evidence type="ECO:0000256" key="4">
    <source>
        <dbReference type="ARBA" id="ARBA00023229"/>
    </source>
</evidence>
<protein>
    <submittedName>
        <fullName evidence="5">UDP-glucosyltransferase 709K1</fullName>
    </submittedName>
</protein>
<reference evidence="5" key="1">
    <citation type="submission" date="2017-07" db="EMBL/GenBank/DDBJ databases">
        <title>Molecular characterization of genes encoded UDP-glucosyltransferase in Centella asiatica.</title>
        <authorList>
            <person name="Kim O.T."/>
            <person name="Jin M.L."/>
            <person name="Jetter R."/>
        </authorList>
    </citation>
    <scope>NUCLEOTIDE SEQUENCE</scope>
</reference>
<dbReference type="GO" id="GO:0080044">
    <property type="term" value="F:quercetin 7-O-glucosyltransferase activity"/>
    <property type="evidence" value="ECO:0007669"/>
    <property type="project" value="TreeGrafter"/>
</dbReference>
<dbReference type="UniPathway" id="UPA00213"/>
<evidence type="ECO:0000256" key="3">
    <source>
        <dbReference type="ARBA" id="ARBA00022679"/>
    </source>
</evidence>
<dbReference type="InterPro" id="IPR002213">
    <property type="entry name" value="UDP_glucos_trans"/>
</dbReference>
<dbReference type="FunFam" id="3.40.50.2000:FF:000040">
    <property type="entry name" value="UDP-glycosyltransferase 76C1"/>
    <property type="match status" value="1"/>
</dbReference>
<evidence type="ECO:0000256" key="1">
    <source>
        <dbReference type="ARBA" id="ARBA00004721"/>
    </source>
</evidence>
<comment type="similarity">
    <text evidence="2">Belongs to the UDP-glycosyltransferase family.</text>
</comment>
<evidence type="ECO:0000313" key="5">
    <source>
        <dbReference type="EMBL" id="AUR26625.1"/>
    </source>
</evidence>
<dbReference type="SUPFAM" id="SSF53756">
    <property type="entry name" value="UDP-Glycosyltransferase/glycogen phosphorylase"/>
    <property type="match status" value="1"/>
</dbReference>
<name>A0A2I7M6E5_CENAS</name>
<gene>
    <name evidence="5" type="primary">UGT709K1</name>
</gene>
<organism evidence="5">
    <name type="scientific">Centella asiatica</name>
    <name type="common">Asiatic pennywort</name>
    <name type="synonym">Hydrocotyle asiatica</name>
    <dbReference type="NCBI Taxonomy" id="48106"/>
    <lineage>
        <taxon>Eukaryota</taxon>
        <taxon>Viridiplantae</taxon>
        <taxon>Streptophyta</taxon>
        <taxon>Embryophyta</taxon>
        <taxon>Tracheophyta</taxon>
        <taxon>Spermatophyta</taxon>
        <taxon>Magnoliopsida</taxon>
        <taxon>eudicotyledons</taxon>
        <taxon>Gunneridae</taxon>
        <taxon>Pentapetalae</taxon>
        <taxon>asterids</taxon>
        <taxon>campanulids</taxon>
        <taxon>Apiales</taxon>
        <taxon>Apiaceae</taxon>
        <taxon>Mackinlayoideae</taxon>
        <taxon>Centella</taxon>
    </lineage>
</organism>
<dbReference type="Gene3D" id="3.40.50.2000">
    <property type="entry name" value="Glycogen Phosphorylase B"/>
    <property type="match status" value="2"/>
</dbReference>
<dbReference type="PANTHER" id="PTHR11926:SF1392">
    <property type="entry name" value="GLYCOSYLTRANSFERASE"/>
    <property type="match status" value="1"/>
</dbReference>
<sequence length="476" mass="54154">MKTNYRQPHVVILPFPAQGHIKPMFMLGKLLCNTGINVTLVNTDQNHNILSSSIDKSSFYHLYPGFRFMALGVGPPEENIRRRGKAEIMKWIISTCHPKFNELMIEENKGDGKITCVIADGYMSFAIDVAKEFDIPVISFRTYNATCTWLYFHLEELLQSGEIPVQDRDMDQQVTCIPGLENIVRRRDLPEFCRHESGNSILQFYMDQTSKMKQASALILNTFEELESPIVSNLRSIFQKVYTIGPLQGLLESRMAQNSRWSDVSDASLRPQDQTCISWLDNQAPKSVIYISFGSLVVLTRDQLMEFWHGLVNSGLPFLWVIRPGLIMSDTQTPPERSDWPNKRGFIVDWAPQEEVLAHRAIGGFLSHGGWNSTLESIWAGKSMICWPQFADQQVNSRCVEEMWRIGLDMKDTCDKSTVEKMVKDLMDSTNEQIQKSTARFASMAHNSVSKGGSSYRNIEKLIADIKVGCFNKPNT</sequence>
<dbReference type="GO" id="GO:0016114">
    <property type="term" value="P:terpenoid biosynthetic process"/>
    <property type="evidence" value="ECO:0007669"/>
    <property type="project" value="UniProtKB-UniPathway"/>
</dbReference>